<dbReference type="InterPro" id="IPR012318">
    <property type="entry name" value="HTH_CRP"/>
</dbReference>
<evidence type="ECO:0000256" key="3">
    <source>
        <dbReference type="ARBA" id="ARBA00023163"/>
    </source>
</evidence>
<dbReference type="Pfam" id="PF13545">
    <property type="entry name" value="HTH_Crp_2"/>
    <property type="match status" value="1"/>
</dbReference>
<dbReference type="InterPro" id="IPR036390">
    <property type="entry name" value="WH_DNA-bd_sf"/>
</dbReference>
<dbReference type="InterPro" id="IPR018490">
    <property type="entry name" value="cNMP-bd_dom_sf"/>
</dbReference>
<proteinExistence type="predicted"/>
<gene>
    <name evidence="7" type="ORF">POM99_10035</name>
</gene>
<keyword evidence="2" id="KW-0238">DNA-binding</keyword>
<dbReference type="PROSITE" id="PS50042">
    <property type="entry name" value="CNMP_BINDING_3"/>
    <property type="match status" value="1"/>
</dbReference>
<dbReference type="Gene3D" id="1.10.10.10">
    <property type="entry name" value="Winged helix-like DNA-binding domain superfamily/Winged helix DNA-binding domain"/>
    <property type="match status" value="1"/>
</dbReference>
<sequence length="255" mass="28256">MKSDGNGGRSNGDRTPCRTCPLSATPGLLTPDETQRAWIEAFKTGETSFVRGEQILRQGARATRLYTVLSGVMMRFRLLEDGRRQIINFMFPGDLIGLQSAFDAEISHSVEALTDARVCVFPRDRFFDLAMSHPRLSYDITWLAAREEAALEEHIVALGQRNARERVAWLAVFLVQRAMDTGVAAADGVLRMTITQGQVADMLGLSLVHTNRSMQALRRAGLVDWTIHAIAVPDMAAARDFAQMEAEAPPPRPFI</sequence>
<accession>A0ABT6CKD9</accession>
<evidence type="ECO:0000313" key="8">
    <source>
        <dbReference type="Proteomes" id="UP001222770"/>
    </source>
</evidence>
<evidence type="ECO:0000256" key="2">
    <source>
        <dbReference type="ARBA" id="ARBA00023125"/>
    </source>
</evidence>
<reference evidence="7 8" key="1">
    <citation type="submission" date="2023-03" db="EMBL/GenBank/DDBJ databases">
        <title>Novosphingobium cyanobacteriorum sp. nov., isolated from a eutrophic reservoir during the Microcystis bloom period.</title>
        <authorList>
            <person name="Kang M."/>
            <person name="Le V."/>
            <person name="Ko S.-R."/>
            <person name="Lee S.-A."/>
            <person name="Ahn C.-Y."/>
        </authorList>
    </citation>
    <scope>NUCLEOTIDE SEQUENCE [LARGE SCALE GENOMIC DNA]</scope>
    <source>
        <strain evidence="7 8">HBC54</strain>
    </source>
</reference>
<feature type="domain" description="Cyclic nucleotide-binding" evidence="5">
    <location>
        <begin position="46"/>
        <end position="131"/>
    </location>
</feature>
<dbReference type="Proteomes" id="UP001222770">
    <property type="component" value="Unassembled WGS sequence"/>
</dbReference>
<protein>
    <submittedName>
        <fullName evidence="7">Crp/Fnr family transcriptional regulator</fullName>
    </submittedName>
</protein>
<evidence type="ECO:0000256" key="1">
    <source>
        <dbReference type="ARBA" id="ARBA00023015"/>
    </source>
</evidence>
<evidence type="ECO:0000259" key="6">
    <source>
        <dbReference type="PROSITE" id="PS51063"/>
    </source>
</evidence>
<keyword evidence="8" id="KW-1185">Reference proteome</keyword>
<keyword evidence="3" id="KW-0804">Transcription</keyword>
<dbReference type="InterPro" id="IPR036388">
    <property type="entry name" value="WH-like_DNA-bd_sf"/>
</dbReference>
<dbReference type="InterPro" id="IPR050397">
    <property type="entry name" value="Env_Response_Regulators"/>
</dbReference>
<feature type="region of interest" description="Disordered" evidence="4">
    <location>
        <begin position="1"/>
        <end position="26"/>
    </location>
</feature>
<dbReference type="RefSeq" id="WP_277277338.1">
    <property type="nucleotide sequence ID" value="NZ_JAROCY010000008.1"/>
</dbReference>
<feature type="domain" description="HTH crp-type" evidence="6">
    <location>
        <begin position="161"/>
        <end position="236"/>
    </location>
</feature>
<dbReference type="PANTHER" id="PTHR24567:SF75">
    <property type="entry name" value="FUMARATE AND NITRATE REDUCTION REGULATORY PROTEIN"/>
    <property type="match status" value="1"/>
</dbReference>
<evidence type="ECO:0000259" key="5">
    <source>
        <dbReference type="PROSITE" id="PS50042"/>
    </source>
</evidence>
<dbReference type="Gene3D" id="2.60.120.10">
    <property type="entry name" value="Jelly Rolls"/>
    <property type="match status" value="1"/>
</dbReference>
<feature type="compositionally biased region" description="Gly residues" evidence="4">
    <location>
        <begin position="1"/>
        <end position="10"/>
    </location>
</feature>
<dbReference type="InterPro" id="IPR014710">
    <property type="entry name" value="RmlC-like_jellyroll"/>
</dbReference>
<dbReference type="InterPro" id="IPR000595">
    <property type="entry name" value="cNMP-bd_dom"/>
</dbReference>
<dbReference type="CDD" id="cd00038">
    <property type="entry name" value="CAP_ED"/>
    <property type="match status" value="1"/>
</dbReference>
<comment type="caution">
    <text evidence="7">The sequence shown here is derived from an EMBL/GenBank/DDBJ whole genome shotgun (WGS) entry which is preliminary data.</text>
</comment>
<organism evidence="7 8">
    <name type="scientific">Novosphingobium cyanobacteriorum</name>
    <dbReference type="NCBI Taxonomy" id="3024215"/>
    <lineage>
        <taxon>Bacteria</taxon>
        <taxon>Pseudomonadati</taxon>
        <taxon>Pseudomonadota</taxon>
        <taxon>Alphaproteobacteria</taxon>
        <taxon>Sphingomonadales</taxon>
        <taxon>Sphingomonadaceae</taxon>
        <taxon>Novosphingobium</taxon>
    </lineage>
</organism>
<dbReference type="SMART" id="SM00100">
    <property type="entry name" value="cNMP"/>
    <property type="match status" value="1"/>
</dbReference>
<keyword evidence="1" id="KW-0805">Transcription regulation</keyword>
<evidence type="ECO:0000256" key="4">
    <source>
        <dbReference type="SAM" id="MobiDB-lite"/>
    </source>
</evidence>
<evidence type="ECO:0000313" key="7">
    <source>
        <dbReference type="EMBL" id="MDF8333540.1"/>
    </source>
</evidence>
<dbReference type="EMBL" id="JAROCY010000008">
    <property type="protein sequence ID" value="MDF8333540.1"/>
    <property type="molecule type" value="Genomic_DNA"/>
</dbReference>
<dbReference type="SUPFAM" id="SSF51206">
    <property type="entry name" value="cAMP-binding domain-like"/>
    <property type="match status" value="1"/>
</dbReference>
<dbReference type="PROSITE" id="PS51063">
    <property type="entry name" value="HTH_CRP_2"/>
    <property type="match status" value="1"/>
</dbReference>
<dbReference type="SUPFAM" id="SSF46785">
    <property type="entry name" value="Winged helix' DNA-binding domain"/>
    <property type="match status" value="1"/>
</dbReference>
<dbReference type="PANTHER" id="PTHR24567">
    <property type="entry name" value="CRP FAMILY TRANSCRIPTIONAL REGULATORY PROTEIN"/>
    <property type="match status" value="1"/>
</dbReference>
<dbReference type="Pfam" id="PF00027">
    <property type="entry name" value="cNMP_binding"/>
    <property type="match status" value="1"/>
</dbReference>
<name>A0ABT6CKD9_9SPHN</name>